<evidence type="ECO:0000313" key="1">
    <source>
        <dbReference type="EMBL" id="KAF0687487.1"/>
    </source>
</evidence>
<feature type="non-terminal residue" evidence="1">
    <location>
        <position position="78"/>
    </location>
</feature>
<dbReference type="Proteomes" id="UP000478052">
    <property type="component" value="Unassembled WGS sequence"/>
</dbReference>
<comment type="caution">
    <text evidence="1">The sequence shown here is derived from an EMBL/GenBank/DDBJ whole genome shotgun (WGS) entry which is preliminary data.</text>
</comment>
<reference evidence="1 2" key="1">
    <citation type="submission" date="2019-08" db="EMBL/GenBank/DDBJ databases">
        <title>Whole genome of Aphis craccivora.</title>
        <authorList>
            <person name="Voronova N.V."/>
            <person name="Shulinski R.S."/>
            <person name="Bandarenka Y.V."/>
            <person name="Zhorov D.G."/>
            <person name="Warner D."/>
        </authorList>
    </citation>
    <scope>NUCLEOTIDE SEQUENCE [LARGE SCALE GENOMIC DNA]</scope>
    <source>
        <strain evidence="1">180601</strain>
        <tissue evidence="1">Whole Body</tissue>
    </source>
</reference>
<dbReference type="AlphaFoldDB" id="A0A6G0VL14"/>
<dbReference type="EMBL" id="VUJU01016806">
    <property type="protein sequence ID" value="KAF0687487.1"/>
    <property type="molecule type" value="Genomic_DNA"/>
</dbReference>
<sequence>GQGRLNGVTYYKCKFANNFFCNASVKKLPNNGPTIIIRSHNHDVDFNVVRMAQFKKRLETRSATELIPLTQIYDEEAL</sequence>
<organism evidence="1 2">
    <name type="scientific">Aphis craccivora</name>
    <name type="common">Cowpea aphid</name>
    <dbReference type="NCBI Taxonomy" id="307492"/>
    <lineage>
        <taxon>Eukaryota</taxon>
        <taxon>Metazoa</taxon>
        <taxon>Ecdysozoa</taxon>
        <taxon>Arthropoda</taxon>
        <taxon>Hexapoda</taxon>
        <taxon>Insecta</taxon>
        <taxon>Pterygota</taxon>
        <taxon>Neoptera</taxon>
        <taxon>Paraneoptera</taxon>
        <taxon>Hemiptera</taxon>
        <taxon>Sternorrhyncha</taxon>
        <taxon>Aphidomorpha</taxon>
        <taxon>Aphidoidea</taxon>
        <taxon>Aphididae</taxon>
        <taxon>Aphidini</taxon>
        <taxon>Aphis</taxon>
        <taxon>Aphis</taxon>
    </lineage>
</organism>
<protein>
    <submittedName>
        <fullName evidence="1">MULE domain-containing protein</fullName>
    </submittedName>
</protein>
<keyword evidence="2" id="KW-1185">Reference proteome</keyword>
<evidence type="ECO:0000313" key="2">
    <source>
        <dbReference type="Proteomes" id="UP000478052"/>
    </source>
</evidence>
<name>A0A6G0VL14_APHCR</name>
<gene>
    <name evidence="1" type="ORF">FWK35_00037215</name>
</gene>
<proteinExistence type="predicted"/>
<feature type="non-terminal residue" evidence="1">
    <location>
        <position position="1"/>
    </location>
</feature>
<accession>A0A6G0VL14</accession>